<dbReference type="InterPro" id="IPR013216">
    <property type="entry name" value="Methyltransf_11"/>
</dbReference>
<dbReference type="GO" id="GO:0008757">
    <property type="term" value="F:S-adenosylmethionine-dependent methyltransferase activity"/>
    <property type="evidence" value="ECO:0007669"/>
    <property type="project" value="InterPro"/>
</dbReference>
<feature type="domain" description="Methyltransferase type 11" evidence="1">
    <location>
        <begin position="37"/>
        <end position="130"/>
    </location>
</feature>
<evidence type="ECO:0000313" key="2">
    <source>
        <dbReference type="EMBL" id="PIK48033.1"/>
    </source>
</evidence>
<dbReference type="PANTHER" id="PTHR42912:SF80">
    <property type="entry name" value="METHYLTRANSFERASE DOMAIN-CONTAINING PROTEIN"/>
    <property type="match status" value="1"/>
</dbReference>
<dbReference type="SUPFAM" id="SSF53335">
    <property type="entry name" value="S-adenosyl-L-methionine-dependent methyltransferases"/>
    <property type="match status" value="1"/>
</dbReference>
<dbReference type="Gene3D" id="3.40.50.150">
    <property type="entry name" value="Vaccinia Virus protein VP39"/>
    <property type="match status" value="1"/>
</dbReference>
<dbReference type="InterPro" id="IPR029063">
    <property type="entry name" value="SAM-dependent_MTases_sf"/>
</dbReference>
<protein>
    <recommendedName>
        <fullName evidence="1">Methyltransferase type 11 domain-containing protein</fullName>
    </recommendedName>
</protein>
<dbReference type="STRING" id="307972.A0A2G8KJ55"/>
<dbReference type="EMBL" id="MRZV01000544">
    <property type="protein sequence ID" value="PIK48033.1"/>
    <property type="molecule type" value="Genomic_DNA"/>
</dbReference>
<gene>
    <name evidence="2" type="ORF">BSL78_15095</name>
</gene>
<organism evidence="2 3">
    <name type="scientific">Stichopus japonicus</name>
    <name type="common">Sea cucumber</name>
    <dbReference type="NCBI Taxonomy" id="307972"/>
    <lineage>
        <taxon>Eukaryota</taxon>
        <taxon>Metazoa</taxon>
        <taxon>Echinodermata</taxon>
        <taxon>Eleutherozoa</taxon>
        <taxon>Echinozoa</taxon>
        <taxon>Holothuroidea</taxon>
        <taxon>Aspidochirotacea</taxon>
        <taxon>Aspidochirotida</taxon>
        <taxon>Stichopodidae</taxon>
        <taxon>Apostichopus</taxon>
    </lineage>
</organism>
<proteinExistence type="predicted"/>
<keyword evidence="3" id="KW-1185">Reference proteome</keyword>
<dbReference type="Pfam" id="PF08241">
    <property type="entry name" value="Methyltransf_11"/>
    <property type="match status" value="1"/>
</dbReference>
<dbReference type="CDD" id="cd02440">
    <property type="entry name" value="AdoMet_MTases"/>
    <property type="match status" value="1"/>
</dbReference>
<evidence type="ECO:0000259" key="1">
    <source>
        <dbReference type="Pfam" id="PF08241"/>
    </source>
</evidence>
<evidence type="ECO:0000313" key="3">
    <source>
        <dbReference type="Proteomes" id="UP000230750"/>
    </source>
</evidence>
<comment type="caution">
    <text evidence="2">The sequence shown here is derived from an EMBL/GenBank/DDBJ whole genome shotgun (WGS) entry which is preliminary data.</text>
</comment>
<dbReference type="Proteomes" id="UP000230750">
    <property type="component" value="Unassembled WGS sequence"/>
</dbReference>
<dbReference type="PANTHER" id="PTHR42912">
    <property type="entry name" value="METHYLTRANSFERASE"/>
    <property type="match status" value="1"/>
</dbReference>
<dbReference type="AlphaFoldDB" id="A0A2G8KJ55"/>
<accession>A0A2G8KJ55</accession>
<sequence>MSKSLFLQELGNQKYKGPLYVSTILAEVFKSKDISVLDCASGTGLVAEALQAKGFTNITGLDISEEFIKVAEKKGIYKKIVRAFIGTDRMPFDDNEFDAIVCCSGVLPTHISPDAFREWVRILKPGGFFSFSIRRCYLEVMQGEEEFYSKPFADKIDEVLQDLEQNNKVEILPRRECPEYIENSPAYFYVIKVL</sequence>
<dbReference type="InterPro" id="IPR050508">
    <property type="entry name" value="Methyltransf_Superfamily"/>
</dbReference>
<reference evidence="2 3" key="1">
    <citation type="journal article" date="2017" name="PLoS Biol.">
        <title>The sea cucumber genome provides insights into morphological evolution and visceral regeneration.</title>
        <authorList>
            <person name="Zhang X."/>
            <person name="Sun L."/>
            <person name="Yuan J."/>
            <person name="Sun Y."/>
            <person name="Gao Y."/>
            <person name="Zhang L."/>
            <person name="Li S."/>
            <person name="Dai H."/>
            <person name="Hamel J.F."/>
            <person name="Liu C."/>
            <person name="Yu Y."/>
            <person name="Liu S."/>
            <person name="Lin W."/>
            <person name="Guo K."/>
            <person name="Jin S."/>
            <person name="Xu P."/>
            <person name="Storey K.B."/>
            <person name="Huan P."/>
            <person name="Zhang T."/>
            <person name="Zhou Y."/>
            <person name="Zhang J."/>
            <person name="Lin C."/>
            <person name="Li X."/>
            <person name="Xing L."/>
            <person name="Huo D."/>
            <person name="Sun M."/>
            <person name="Wang L."/>
            <person name="Mercier A."/>
            <person name="Li F."/>
            <person name="Yang H."/>
            <person name="Xiang J."/>
        </authorList>
    </citation>
    <scope>NUCLEOTIDE SEQUENCE [LARGE SCALE GENOMIC DNA]</scope>
    <source>
        <strain evidence="2">Shaxun</strain>
        <tissue evidence="2">Muscle</tissue>
    </source>
</reference>
<dbReference type="OrthoDB" id="3647at2759"/>
<name>A0A2G8KJ55_STIJA</name>